<evidence type="ECO:0000256" key="4">
    <source>
        <dbReference type="SAM" id="SignalP"/>
    </source>
</evidence>
<dbReference type="Proteomes" id="UP000247476">
    <property type="component" value="Unassembled WGS sequence"/>
</dbReference>
<evidence type="ECO:0000256" key="2">
    <source>
        <dbReference type="ARBA" id="ARBA00022525"/>
    </source>
</evidence>
<dbReference type="Gene3D" id="2.60.40.10">
    <property type="entry name" value="Immunoglobulins"/>
    <property type="match status" value="4"/>
</dbReference>
<dbReference type="GO" id="GO:0005576">
    <property type="term" value="C:extracellular region"/>
    <property type="evidence" value="ECO:0007669"/>
    <property type="project" value="UniProtKB-SubCell"/>
</dbReference>
<protein>
    <recommendedName>
        <fullName evidence="5">Fibronectin type-III domain-containing protein</fullName>
    </recommendedName>
</protein>
<proteinExistence type="predicted"/>
<dbReference type="InterPro" id="IPR013783">
    <property type="entry name" value="Ig-like_fold"/>
</dbReference>
<evidence type="ECO:0000256" key="1">
    <source>
        <dbReference type="ARBA" id="ARBA00004613"/>
    </source>
</evidence>
<dbReference type="SUPFAM" id="SSF49265">
    <property type="entry name" value="Fibronectin type III"/>
    <property type="match status" value="1"/>
</dbReference>
<accession>A0A2V5KJU3</accession>
<dbReference type="InterPro" id="IPR036116">
    <property type="entry name" value="FN3_sf"/>
</dbReference>
<dbReference type="Pfam" id="PF17957">
    <property type="entry name" value="Big_7"/>
    <property type="match status" value="1"/>
</dbReference>
<dbReference type="CDD" id="cd00063">
    <property type="entry name" value="FN3"/>
    <property type="match status" value="1"/>
</dbReference>
<dbReference type="Pfam" id="PF12733">
    <property type="entry name" value="Cadherin-like"/>
    <property type="match status" value="3"/>
</dbReference>
<keyword evidence="3 4" id="KW-0732">Signal</keyword>
<feature type="chain" id="PRO_5016117653" description="Fibronectin type-III domain-containing protein" evidence="4">
    <location>
        <begin position="36"/>
        <end position="1220"/>
    </location>
</feature>
<dbReference type="EMBL" id="QJVJ01000004">
    <property type="protein sequence ID" value="PYI54940.1"/>
    <property type="molecule type" value="Genomic_DNA"/>
</dbReference>
<gene>
    <name evidence="6" type="ORF">DLM86_10350</name>
</gene>
<sequence length="1220" mass="128417">MWTIGKRPPRSALIAIAAMLLTGTGAAIGPKPVQAASVITIESPANGTTVTGGTVTISGTYAGLYDVKLVIDGLRQADVVTNDPDGDRTGTWTYELNTAQYGGEGEVVLRAKGSDTATRSGVWSDPVTLRVDHAPSRKPRVTVTSPADGAAVSGVVPVRVAIDSPNPMSAVQVRIGGGPWQTASWNGTEYETPWNSAGLGDKTVAIEAKATDTFGNTGLSMTTYAKTGNGTSEPVVVPRQDRAMWIWEPAAYNLYLNPGSRTVLDAFAKDTATFGSEPVTTLYIAVGGYDGIDILEDKPDKARDFLTWAHANGYQVHALIAGGTSPPYLGAYARYHDRATREVEKIINFNLSSAPEAGFDGVNVDIEPYISPDFKSPDQFLQKEYLDGLSKLMQRRNVSGTRLAIGPAIPRWYDTSPTTSAVDWNGAVKPLSEHVQDISDYISIMDYRDAADGSNGIIASAQGEIDYAASIGKPNSVVVGVETLDVANTADPYTVTFRQKGRTEMERELDKVYAAFGGSPSFGGVAVHHYDSYRALPSYWGPEATLWSPPPDAVPPSAVSRAPVASAIDYQQISIRFGMASDNTEVDRYNIYRSTTSGFAPSPSNLAGTTRSVSFLDTGLLADTTYYYKVAAVDVRGNVGPASAEASARTGTTSLTPIVVNGMKVAYNGTGATVTLKVADYATGQAVPSATVGGRFTYSGGKFVTVATNPDGVATASSEPIAAGRQVGFMPRSIDAPGHYWAKAYDRPPAATVYPDEGAGLTGLALNVGTWNQPFVRHATTYTVQAGHADEAVTVTPTAASPVAAITVNGSPVASGSASAAIPLAVGSNPVVVEVTERDGAVTVYTVTVIRAEPAVNVFPMTEDAHVFETRPTERFGAAPLLEVADIPGSLGGGDRIAFMKADFGSFAGSAVNEAKLVFYVDEALMKPVTLAVDGYAQASWSESTIDWNNRPKAGSVPLGTVTVSSAGWYAVDVTGFVRSRMDGDRKATFRLTDPGTKNTVVRLRAKEYADAGFRPYLIVNPSQNPQLQSLAVGEASIEPAFSPDVSDYRASVTHDVYAVRITPTAAEPFVKLTVNGVETESGRPSAPVPLQVGDNPIEVRSVAQNGQAKSYTVTVRRTADSRLSGLALSDGTLAPSFSPERTAYTVDVFAGVPKIRVSPIAADGQATVTVNGEPVASGQSSRDIKLAIGANPIEVVVTATDGTSTAYAITVHRVPPGRK</sequence>
<reference evidence="6 7" key="1">
    <citation type="submission" date="2018-05" db="EMBL/GenBank/DDBJ databases">
        <title>Paenibacillus flagellatus sp. nov., isolated from selenium mineral soil.</title>
        <authorList>
            <person name="Dai X."/>
        </authorList>
    </citation>
    <scope>NUCLEOTIDE SEQUENCE [LARGE SCALE GENOMIC DNA]</scope>
    <source>
        <strain evidence="6 7">DXL2</strain>
    </source>
</reference>
<dbReference type="RefSeq" id="WP_110839934.1">
    <property type="nucleotide sequence ID" value="NZ_QJVJ01000004.1"/>
</dbReference>
<comment type="caution">
    <text evidence="6">The sequence shown here is derived from an EMBL/GenBank/DDBJ whole genome shotgun (WGS) entry which is preliminary data.</text>
</comment>
<evidence type="ECO:0000313" key="7">
    <source>
        <dbReference type="Proteomes" id="UP000247476"/>
    </source>
</evidence>
<dbReference type="NCBIfam" id="NF033679">
    <property type="entry name" value="DNRLRE_dom"/>
    <property type="match status" value="1"/>
</dbReference>
<feature type="signal peptide" evidence="4">
    <location>
        <begin position="1"/>
        <end position="35"/>
    </location>
</feature>
<feature type="domain" description="Fibronectin type-III" evidence="5">
    <location>
        <begin position="555"/>
        <end position="653"/>
    </location>
</feature>
<keyword evidence="2" id="KW-0964">Secreted</keyword>
<dbReference type="OrthoDB" id="2563626at2"/>
<dbReference type="AlphaFoldDB" id="A0A2V5KJU3"/>
<organism evidence="6 7">
    <name type="scientific">Paenibacillus flagellatus</name>
    <dbReference type="NCBI Taxonomy" id="2211139"/>
    <lineage>
        <taxon>Bacteria</taxon>
        <taxon>Bacillati</taxon>
        <taxon>Bacillota</taxon>
        <taxon>Bacilli</taxon>
        <taxon>Bacillales</taxon>
        <taxon>Paenibacillaceae</taxon>
        <taxon>Paenibacillus</taxon>
    </lineage>
</organism>
<evidence type="ECO:0000313" key="6">
    <source>
        <dbReference type="EMBL" id="PYI54940.1"/>
    </source>
</evidence>
<keyword evidence="7" id="KW-1185">Reference proteome</keyword>
<dbReference type="InterPro" id="IPR025883">
    <property type="entry name" value="Cadherin-like_domain"/>
</dbReference>
<comment type="subcellular location">
    <subcellularLocation>
        <location evidence="1">Secreted</location>
    </subcellularLocation>
</comment>
<dbReference type="InterPro" id="IPR017853">
    <property type="entry name" value="GH"/>
</dbReference>
<dbReference type="PROSITE" id="PS50853">
    <property type="entry name" value="FN3"/>
    <property type="match status" value="1"/>
</dbReference>
<dbReference type="Pfam" id="PF24517">
    <property type="entry name" value="CBM96"/>
    <property type="match status" value="1"/>
</dbReference>
<dbReference type="Gene3D" id="3.20.20.80">
    <property type="entry name" value="Glycosidases"/>
    <property type="match status" value="1"/>
</dbReference>
<dbReference type="SUPFAM" id="SSF51445">
    <property type="entry name" value="(Trans)glycosidases"/>
    <property type="match status" value="1"/>
</dbReference>
<evidence type="ECO:0000256" key="3">
    <source>
        <dbReference type="ARBA" id="ARBA00022729"/>
    </source>
</evidence>
<evidence type="ECO:0000259" key="5">
    <source>
        <dbReference type="PROSITE" id="PS50853"/>
    </source>
</evidence>
<dbReference type="InterPro" id="IPR003961">
    <property type="entry name" value="FN3_dom"/>
</dbReference>
<name>A0A2V5KJU3_9BACL</name>
<dbReference type="InterPro" id="IPR055372">
    <property type="entry name" value="CBM96"/>
</dbReference>